<evidence type="ECO:0000259" key="12">
    <source>
        <dbReference type="SMART" id="SM00226"/>
    </source>
</evidence>
<dbReference type="UniPathway" id="UPA00288">
    <property type="reaction ID" value="UER01023"/>
</dbReference>
<dbReference type="Pfam" id="PF02502">
    <property type="entry name" value="LacAB_rpiB"/>
    <property type="match status" value="1"/>
</dbReference>
<comment type="cofactor">
    <cofactor evidence="1 10">
        <name>pyridoxal 5'-phosphate</name>
        <dbReference type="ChEBI" id="CHEBI:597326"/>
    </cofactor>
</comment>
<keyword evidence="9 10" id="KW-0663">Pyridoxal phosphate</keyword>
<dbReference type="InterPro" id="IPR039429">
    <property type="entry name" value="SHMT-like_dom"/>
</dbReference>
<dbReference type="SUPFAM" id="SSF52788">
    <property type="entry name" value="Phosphotyrosine protein phosphatases I"/>
    <property type="match status" value="1"/>
</dbReference>
<feature type="modified residue" description="N6-(pyridoxal phosphate)lysine" evidence="10">
    <location>
        <position position="548"/>
    </location>
</feature>
<dbReference type="Gene3D" id="3.40.1400.10">
    <property type="entry name" value="Sugar-phosphate isomerase, RpiB/LacA/LacB"/>
    <property type="match status" value="1"/>
</dbReference>
<dbReference type="Pfam" id="PF01451">
    <property type="entry name" value="LMWPc"/>
    <property type="match status" value="1"/>
</dbReference>
<comment type="catalytic activity">
    <reaction evidence="10">
        <text>(6R)-5,10-methylene-5,6,7,8-tetrahydrofolate + glycine + H2O = (6S)-5,6,7,8-tetrahydrofolate + L-serine</text>
        <dbReference type="Rhea" id="RHEA:15481"/>
        <dbReference type="ChEBI" id="CHEBI:15377"/>
        <dbReference type="ChEBI" id="CHEBI:15636"/>
        <dbReference type="ChEBI" id="CHEBI:33384"/>
        <dbReference type="ChEBI" id="CHEBI:57305"/>
        <dbReference type="ChEBI" id="CHEBI:57453"/>
        <dbReference type="EC" id="2.1.2.1"/>
    </reaction>
</comment>
<dbReference type="InterPro" id="IPR015424">
    <property type="entry name" value="PyrdxlP-dep_Trfase"/>
</dbReference>
<dbReference type="UniPathway" id="UPA00193"/>
<dbReference type="Gene3D" id="3.40.640.10">
    <property type="entry name" value="Type I PLP-dependent aspartate aminotransferase-like (Major domain)"/>
    <property type="match status" value="1"/>
</dbReference>
<name>A0A366HFK0_9BACT</name>
<dbReference type="PANTHER" id="PTHR11680:SF35">
    <property type="entry name" value="SERINE HYDROXYMETHYLTRANSFERASE 1"/>
    <property type="match status" value="1"/>
</dbReference>
<feature type="domain" description="Phosphotyrosine protein phosphatase I" evidence="12">
    <location>
        <begin position="1"/>
        <end position="132"/>
    </location>
</feature>
<comment type="caution">
    <text evidence="10">Lacks conserved residue(s) required for the propagation of feature annotation.</text>
</comment>
<dbReference type="PANTHER" id="PTHR11680">
    <property type="entry name" value="SERINE HYDROXYMETHYLTRANSFERASE"/>
    <property type="match status" value="1"/>
</dbReference>
<dbReference type="GO" id="GO:0035999">
    <property type="term" value="P:tetrahydrofolate interconversion"/>
    <property type="evidence" value="ECO:0007669"/>
    <property type="project" value="UniProtKB-UniRule"/>
</dbReference>
<dbReference type="SUPFAM" id="SSF53383">
    <property type="entry name" value="PLP-dependent transferases"/>
    <property type="match status" value="1"/>
</dbReference>
<keyword evidence="14" id="KW-1185">Reference proteome</keyword>
<dbReference type="GO" id="GO:0030170">
    <property type="term" value="F:pyridoxal phosphate binding"/>
    <property type="evidence" value="ECO:0007669"/>
    <property type="project" value="UniProtKB-UniRule"/>
</dbReference>
<evidence type="ECO:0000256" key="6">
    <source>
        <dbReference type="ARBA" id="ARBA00022490"/>
    </source>
</evidence>
<keyword evidence="7 10" id="KW-0554">One-carbon metabolism</keyword>
<dbReference type="InterPro" id="IPR015421">
    <property type="entry name" value="PyrdxlP-dep_Trfase_major"/>
</dbReference>
<feature type="binding site" evidence="10">
    <location>
        <position position="563"/>
    </location>
    <ligand>
        <name>(6S)-5,6,7,8-tetrahydrofolate</name>
        <dbReference type="ChEBI" id="CHEBI:57453"/>
    </ligand>
</feature>
<dbReference type="HAMAP" id="MF_00051">
    <property type="entry name" value="SHMT"/>
    <property type="match status" value="1"/>
</dbReference>
<comment type="pathway">
    <text evidence="10">One-carbon metabolism; tetrahydrofolate interconversion.</text>
</comment>
<dbReference type="NCBIfam" id="NF000586">
    <property type="entry name" value="PRK00011.1"/>
    <property type="match status" value="1"/>
</dbReference>
<dbReference type="FunFam" id="3.40.640.10:FF:000001">
    <property type="entry name" value="Serine hydroxymethyltransferase"/>
    <property type="match status" value="1"/>
</dbReference>
<dbReference type="Pfam" id="PF00464">
    <property type="entry name" value="SHMT"/>
    <property type="match status" value="1"/>
</dbReference>
<evidence type="ECO:0000256" key="7">
    <source>
        <dbReference type="ARBA" id="ARBA00022563"/>
    </source>
</evidence>
<comment type="caution">
    <text evidence="13">The sequence shown here is derived from an EMBL/GenBank/DDBJ whole genome shotgun (WGS) entry which is preliminary data.</text>
</comment>
<evidence type="ECO:0000313" key="14">
    <source>
        <dbReference type="Proteomes" id="UP000253426"/>
    </source>
</evidence>
<keyword evidence="8 10" id="KW-0808">Transferase</keyword>
<evidence type="ECO:0000313" key="13">
    <source>
        <dbReference type="EMBL" id="RBP41344.1"/>
    </source>
</evidence>
<feature type="binding site" evidence="10">
    <location>
        <begin position="443"/>
        <end position="445"/>
    </location>
    <ligand>
        <name>(6S)-5,6,7,8-tetrahydrofolate</name>
        <dbReference type="ChEBI" id="CHEBI:57453"/>
    </ligand>
</feature>
<dbReference type="Proteomes" id="UP000253426">
    <property type="component" value="Unassembled WGS sequence"/>
</dbReference>
<keyword evidence="10" id="KW-0028">Amino-acid biosynthesis</keyword>
<comment type="similarity">
    <text evidence="3 10">Belongs to the SHMT family.</text>
</comment>
<evidence type="ECO:0000256" key="4">
    <source>
        <dbReference type="ARBA" id="ARBA00008754"/>
    </source>
</evidence>
<feature type="binding site" evidence="10">
    <location>
        <position position="439"/>
    </location>
    <ligand>
        <name>(6S)-5,6,7,8-tetrahydrofolate</name>
        <dbReference type="ChEBI" id="CHEBI:57453"/>
    </ligand>
</feature>
<evidence type="ECO:0000256" key="10">
    <source>
        <dbReference type="HAMAP-Rule" id="MF_00051"/>
    </source>
</evidence>
<comment type="similarity">
    <text evidence="4">Belongs to the LacAB/RpiB family.</text>
</comment>
<gene>
    <name evidence="10" type="primary">glyA</name>
    <name evidence="13" type="ORF">DES53_107175</name>
</gene>
<dbReference type="InterPro" id="IPR001085">
    <property type="entry name" value="Ser_HO-MeTrfase"/>
</dbReference>
<dbReference type="InterPro" id="IPR019798">
    <property type="entry name" value="Ser_HO-MeTrfase_PLP_BS"/>
</dbReference>
<dbReference type="GO" id="GO:0004372">
    <property type="term" value="F:glycine hydroxymethyltransferase activity"/>
    <property type="evidence" value="ECO:0007669"/>
    <property type="project" value="UniProtKB-UniRule"/>
</dbReference>
<dbReference type="NCBIfam" id="TIGR00689">
    <property type="entry name" value="rpiB_lacA_lacB"/>
    <property type="match status" value="1"/>
</dbReference>
<evidence type="ECO:0000256" key="5">
    <source>
        <dbReference type="ARBA" id="ARBA00011738"/>
    </source>
</evidence>
<dbReference type="InterPro" id="IPR036569">
    <property type="entry name" value="RpiB_LacA_LacB_sf"/>
</dbReference>
<protein>
    <recommendedName>
        <fullName evidence="10">Serine hydroxymethyltransferase</fullName>
        <shortName evidence="10">SHMT</shortName>
        <shortName evidence="10">Serine methylase</shortName>
        <ecNumber evidence="10">2.1.2.1</ecNumber>
    </recommendedName>
</protein>
<dbReference type="AlphaFoldDB" id="A0A366HFK0"/>
<accession>A0A366HFK0</accession>
<comment type="function">
    <text evidence="10">Catalyzes the reversible interconversion of serine and glycine with tetrahydrofolate (THF) serving as the one-carbon carrier. This reaction serves as the major source of one-carbon groups required for the biosynthesis of purines, thymidylate, methionine, and other important biomolecules. Also exhibits THF-independent aldolase activity toward beta-hydroxyamino acids, producing glycine and aldehydes, via a retro-aldol mechanism.</text>
</comment>
<evidence type="ECO:0000256" key="2">
    <source>
        <dbReference type="ARBA" id="ARBA00004496"/>
    </source>
</evidence>
<dbReference type="GO" id="GO:0016861">
    <property type="term" value="F:intramolecular oxidoreductase activity, interconverting aldoses and ketoses"/>
    <property type="evidence" value="ECO:0007669"/>
    <property type="project" value="UniProtKB-ARBA"/>
</dbReference>
<proteinExistence type="inferred from homology"/>
<dbReference type="EMBL" id="QNRR01000007">
    <property type="protein sequence ID" value="RBP41344.1"/>
    <property type="molecule type" value="Genomic_DNA"/>
</dbReference>
<organism evidence="13 14">
    <name type="scientific">Roseimicrobium gellanilyticum</name>
    <dbReference type="NCBI Taxonomy" id="748857"/>
    <lineage>
        <taxon>Bacteria</taxon>
        <taxon>Pseudomonadati</taxon>
        <taxon>Verrucomicrobiota</taxon>
        <taxon>Verrucomicrobiia</taxon>
        <taxon>Verrucomicrobiales</taxon>
        <taxon>Verrucomicrobiaceae</taxon>
        <taxon>Roseimicrobium</taxon>
    </lineage>
</organism>
<dbReference type="GO" id="GO:0005829">
    <property type="term" value="C:cytosol"/>
    <property type="evidence" value="ECO:0007669"/>
    <property type="project" value="TreeGrafter"/>
</dbReference>
<dbReference type="InterPro" id="IPR015422">
    <property type="entry name" value="PyrdxlP-dep_Trfase_small"/>
</dbReference>
<evidence type="ECO:0000256" key="11">
    <source>
        <dbReference type="SAM" id="MobiDB-lite"/>
    </source>
</evidence>
<dbReference type="Gene3D" id="3.90.1150.10">
    <property type="entry name" value="Aspartate Aminotransferase, domain 1"/>
    <property type="match status" value="1"/>
</dbReference>
<dbReference type="SUPFAM" id="SSF89623">
    <property type="entry name" value="Ribose/Galactose isomerase RpiB/AlsB"/>
    <property type="match status" value="1"/>
</dbReference>
<dbReference type="GO" id="GO:0019264">
    <property type="term" value="P:glycine biosynthetic process from serine"/>
    <property type="evidence" value="ECO:0007669"/>
    <property type="project" value="UniProtKB-UniRule"/>
</dbReference>
<comment type="pathway">
    <text evidence="10">Amino-acid biosynthesis; glycine biosynthesis; glycine from L-serine: step 1/1.</text>
</comment>
<reference evidence="13 14" key="1">
    <citation type="submission" date="2018-06" db="EMBL/GenBank/DDBJ databases">
        <title>Genomic Encyclopedia of Type Strains, Phase IV (KMG-IV): sequencing the most valuable type-strain genomes for metagenomic binning, comparative biology and taxonomic classification.</title>
        <authorList>
            <person name="Goeker M."/>
        </authorList>
    </citation>
    <scope>NUCLEOTIDE SEQUENCE [LARGE SCALE GENOMIC DNA]</scope>
    <source>
        <strain evidence="13 14">DSM 25532</strain>
    </source>
</reference>
<evidence type="ECO:0000256" key="9">
    <source>
        <dbReference type="ARBA" id="ARBA00022898"/>
    </source>
</evidence>
<dbReference type="InterPro" id="IPR023485">
    <property type="entry name" value="Ptyr_pPase"/>
</dbReference>
<evidence type="ECO:0000256" key="8">
    <source>
        <dbReference type="ARBA" id="ARBA00022679"/>
    </source>
</evidence>
<sequence>MAEALFRGMVAERQDYAVLSAGVGAHEGDFPATHTVQLLRELGFDLSGHRSRQISSDLLKDVTHIFAMSAGHLHAVEMMYPEAADKVYLLSEFSPDDSIRGRDIMDPFGGGRRDYEQTLKTLQKLLPTILAYIDQTFDRNHQPTATATAPTPQAMHSSASASDPAASSATNTLVQSIALGSDHGGIDLKDALVAHLRGIGKTVHDLGTHGKDSVDYPDFAEAVCARVLSGEADAGVLVCTTGIGMSITANRHPGIQAALVHDAKTAAITREHNSSNVVCLAGTTTSTAEGIAIVEAFINTATASGERHLRRVNKMNSLRKRAADVVRQKDPAIADVIEGEEQRQQGNIELIASENFASRAVQAAQGSCLTNKYAEGYPARRWYGGCEEVDKAEQLAIDRVCELFGAKYANVQPHSGSQANAAVYFSVLQPGDKILTMNLAHGGHLTHGHSANFSGKFYEVTHYGVSEKDERIDYDALAKQAQEVKPKMITAGASAYPRVIDFARMSEIAKSVGAYLFVDMAHIAGLVAGGVHPSPMEYADFVTSTTHKSLRGPRGGIVLTNQEDLAKKINAMVFPGTQGGPLMHVIAAKAVCFHEALQPGFKEYQKQIVKNAQALAAELGTLGYRIVSGGTDNHLMLVDLRPRGLNGKIASETLDHAGITVNKNGIPFDTEKITLGGGIRVGTPAVTTRGMKEAEMKQIAAWIHEALEGREKPEVLEKIRSEVAELNKRFPLP</sequence>
<dbReference type="Gene3D" id="3.40.50.2300">
    <property type="match status" value="1"/>
</dbReference>
<dbReference type="SMART" id="SM00226">
    <property type="entry name" value="LMWPc"/>
    <property type="match status" value="1"/>
</dbReference>
<feature type="site" description="Plays an important role in substrate specificity" evidence="10">
    <location>
        <position position="547"/>
    </location>
</feature>
<dbReference type="GO" id="GO:0005975">
    <property type="term" value="P:carbohydrate metabolic process"/>
    <property type="evidence" value="ECO:0007669"/>
    <property type="project" value="InterPro"/>
</dbReference>
<keyword evidence="6 10" id="KW-0963">Cytoplasm</keyword>
<comment type="subcellular location">
    <subcellularLocation>
        <location evidence="2 10">Cytoplasm</location>
    </subcellularLocation>
</comment>
<comment type="subunit">
    <text evidence="5 10">Homodimer.</text>
</comment>
<dbReference type="PROSITE" id="PS00096">
    <property type="entry name" value="SHMT"/>
    <property type="match status" value="1"/>
</dbReference>
<dbReference type="CDD" id="cd00378">
    <property type="entry name" value="SHMT"/>
    <property type="match status" value="1"/>
</dbReference>
<feature type="region of interest" description="Disordered" evidence="11">
    <location>
        <begin position="142"/>
        <end position="167"/>
    </location>
</feature>
<dbReference type="InterPro" id="IPR003500">
    <property type="entry name" value="RpiB_LacA_LacB"/>
</dbReference>
<keyword evidence="13" id="KW-0413">Isomerase</keyword>
<dbReference type="InterPro" id="IPR036196">
    <property type="entry name" value="Ptyr_pPase_sf"/>
</dbReference>
<dbReference type="EC" id="2.1.2.1" evidence="10"/>
<dbReference type="NCBIfam" id="NF004051">
    <property type="entry name" value="PRK05571.1"/>
    <property type="match status" value="1"/>
</dbReference>
<dbReference type="InterPro" id="IPR049943">
    <property type="entry name" value="Ser_HO-MeTrfase-like"/>
</dbReference>
<evidence type="ECO:0000256" key="1">
    <source>
        <dbReference type="ARBA" id="ARBA00001933"/>
    </source>
</evidence>
<evidence type="ECO:0000256" key="3">
    <source>
        <dbReference type="ARBA" id="ARBA00006376"/>
    </source>
</evidence>